<keyword evidence="3" id="KW-1185">Reference proteome</keyword>
<feature type="region of interest" description="Disordered" evidence="1">
    <location>
        <begin position="1"/>
        <end position="83"/>
    </location>
</feature>
<reference evidence="2 3" key="1">
    <citation type="journal article" date="2018" name="Microb. Genom.">
        <title>Deciphering the unexplored Leptospira diversity from soils uncovers genomic evolution to virulence.</title>
        <authorList>
            <person name="Thibeaux R."/>
            <person name="Iraola G."/>
            <person name="Ferres I."/>
            <person name="Bierque E."/>
            <person name="Girault D."/>
            <person name="Soupe-Gilbert M.E."/>
            <person name="Picardeau M."/>
            <person name="Goarant C."/>
        </authorList>
    </citation>
    <scope>NUCLEOTIDE SEQUENCE [LARGE SCALE GENOMIC DNA]</scope>
    <source>
        <strain evidence="2 3">ATI7-C-A5</strain>
    </source>
</reference>
<evidence type="ECO:0000313" key="3">
    <source>
        <dbReference type="Proteomes" id="UP000232122"/>
    </source>
</evidence>
<feature type="compositionally biased region" description="Basic residues" evidence="1">
    <location>
        <begin position="71"/>
        <end position="83"/>
    </location>
</feature>
<gene>
    <name evidence="2" type="ORF">CH379_001635</name>
</gene>
<dbReference type="Proteomes" id="UP000232122">
    <property type="component" value="Unassembled WGS sequence"/>
</dbReference>
<protein>
    <submittedName>
        <fullName evidence="2">Uncharacterized protein</fullName>
    </submittedName>
</protein>
<dbReference type="EMBL" id="NPEF02000001">
    <property type="protein sequence ID" value="MDV6234331.1"/>
    <property type="molecule type" value="Genomic_DNA"/>
</dbReference>
<feature type="compositionally biased region" description="Basic and acidic residues" evidence="1">
    <location>
        <begin position="33"/>
        <end position="43"/>
    </location>
</feature>
<dbReference type="AlphaFoldDB" id="A0AAE4QKU1"/>
<evidence type="ECO:0000313" key="2">
    <source>
        <dbReference type="EMBL" id="MDV6234331.1"/>
    </source>
</evidence>
<dbReference type="RefSeq" id="WP_165783359.1">
    <property type="nucleotide sequence ID" value="NZ_NPEF02000001.1"/>
</dbReference>
<comment type="caution">
    <text evidence="2">The sequence shown here is derived from an EMBL/GenBank/DDBJ whole genome shotgun (WGS) entry which is preliminary data.</text>
</comment>
<organism evidence="2 3">
    <name type="scientific">Leptospira ellisii</name>
    <dbReference type="NCBI Taxonomy" id="2023197"/>
    <lineage>
        <taxon>Bacteria</taxon>
        <taxon>Pseudomonadati</taxon>
        <taxon>Spirochaetota</taxon>
        <taxon>Spirochaetia</taxon>
        <taxon>Leptospirales</taxon>
        <taxon>Leptospiraceae</taxon>
        <taxon>Leptospira</taxon>
    </lineage>
</organism>
<sequence>MAQPATDEEHGRICGAPGSFGPPGFPSFPPSETRTKGAKDKTGSEPLESSFANAVIPGQAVQDDKYDAQKKLQKTNKILRRNS</sequence>
<name>A0AAE4QKU1_9LEPT</name>
<proteinExistence type="predicted"/>
<evidence type="ECO:0000256" key="1">
    <source>
        <dbReference type="SAM" id="MobiDB-lite"/>
    </source>
</evidence>
<accession>A0AAE4QKU1</accession>